<dbReference type="InterPro" id="IPR018300">
    <property type="entry name" value="Aminotrans_IV_CS"/>
</dbReference>
<keyword evidence="7" id="KW-0808">Transferase</keyword>
<evidence type="ECO:0000256" key="2">
    <source>
        <dbReference type="ARBA" id="ARBA00009320"/>
    </source>
</evidence>
<dbReference type="InterPro" id="IPR001544">
    <property type="entry name" value="Aminotrans_IV"/>
</dbReference>
<evidence type="ECO:0000313" key="8">
    <source>
        <dbReference type="Proteomes" id="UP001219901"/>
    </source>
</evidence>
<dbReference type="Gene3D" id="3.30.470.10">
    <property type="match status" value="1"/>
</dbReference>
<evidence type="ECO:0000256" key="5">
    <source>
        <dbReference type="RuleBase" id="RU004516"/>
    </source>
</evidence>
<reference evidence="8" key="3">
    <citation type="submission" date="2023-06" db="EMBL/GenBank/DDBJ databases">
        <title>Pangenomics reveal diversification of enzyme families and niche specialization in globally abundant SAR202 bacteria.</title>
        <authorList>
            <person name="Saw J.H.W."/>
        </authorList>
    </citation>
    <scope>NUCLEOTIDE SEQUENCE [LARGE SCALE GENOMIC DNA]</scope>
    <source>
        <strain evidence="8">JH1073</strain>
    </source>
</reference>
<keyword evidence="7" id="KW-0032">Aminotransferase</keyword>
<sequence>MTTARKGERVAYFNGEIVPESEVKVPFRDRGFKYGDAVFDMTRTFGHKIFKLETHIKRFYDSLQYVDIDPGMSQEEMVAKSKEVLEANLHLLGPDDDFWVGQRVSRGVDLVGGDMWETAGGPNVIIECAPLPLKPRARLYKDGMDVLVPSVRRTPPEALSPRAKSHNYLNLIMADMEAKAQDPEAWAILLDTRGFLTEGIGSNIFTIKDGVIYTPQEQYVLGGISRETAIEMAERIDVPVVTKDIDLFDAMTADEIFLTSTSLCICGVRSFQGRQIGDGSAAGPITKALMNEYVDFVEYDWIGQYLKRLED</sequence>
<reference evidence="8 9" key="1">
    <citation type="submission" date="2019-11" db="EMBL/GenBank/DDBJ databases">
        <authorList>
            <person name="Cho J.-C."/>
        </authorList>
    </citation>
    <scope>NUCLEOTIDE SEQUENCE [LARGE SCALE GENOMIC DNA]</scope>
    <source>
        <strain evidence="7 8">JH1073</strain>
        <strain evidence="6 9">JH702</strain>
    </source>
</reference>
<dbReference type="PANTHER" id="PTHR42743:SF11">
    <property type="entry name" value="AMINODEOXYCHORISMATE LYASE"/>
    <property type="match status" value="1"/>
</dbReference>
<dbReference type="EMBL" id="CP046147">
    <property type="protein sequence ID" value="WFG38191.1"/>
    <property type="molecule type" value="Genomic_DNA"/>
</dbReference>
<evidence type="ECO:0000313" key="9">
    <source>
        <dbReference type="Proteomes" id="UP001321249"/>
    </source>
</evidence>
<dbReference type="Pfam" id="PF01063">
    <property type="entry name" value="Aminotran_4"/>
    <property type="match status" value="1"/>
</dbReference>
<evidence type="ECO:0000313" key="6">
    <source>
        <dbReference type="EMBL" id="MDG0866767.1"/>
    </source>
</evidence>
<dbReference type="InterPro" id="IPR043132">
    <property type="entry name" value="BCAT-like_C"/>
</dbReference>
<dbReference type="SUPFAM" id="SSF56752">
    <property type="entry name" value="D-aminoacid aminotransferase-like PLP-dependent enzymes"/>
    <property type="match status" value="1"/>
</dbReference>
<dbReference type="PANTHER" id="PTHR42743">
    <property type="entry name" value="AMINO-ACID AMINOTRANSFERASE"/>
    <property type="match status" value="1"/>
</dbReference>
<dbReference type="GO" id="GO:0046394">
    <property type="term" value="P:carboxylic acid biosynthetic process"/>
    <property type="evidence" value="ECO:0007669"/>
    <property type="project" value="UniProtKB-ARBA"/>
</dbReference>
<comment type="cofactor">
    <cofactor evidence="1 5">
        <name>pyridoxal 5'-phosphate</name>
        <dbReference type="ChEBI" id="CHEBI:597326"/>
    </cofactor>
</comment>
<dbReference type="InterPro" id="IPR043131">
    <property type="entry name" value="BCAT-like_N"/>
</dbReference>
<reference evidence="7" key="2">
    <citation type="journal article" date="2023" name="Nat. Commun.">
        <title>Cultivation of marine bacteria of the SAR202 clade.</title>
        <authorList>
            <person name="Lim Y."/>
            <person name="Seo J.H."/>
            <person name="Giovannoni S.J."/>
            <person name="Kang I."/>
            <person name="Cho J.C."/>
        </authorList>
    </citation>
    <scope>NUCLEOTIDE SEQUENCE</scope>
    <source>
        <strain evidence="7">JH1073</strain>
    </source>
</reference>
<keyword evidence="8" id="KW-1185">Reference proteome</keyword>
<dbReference type="InterPro" id="IPR036038">
    <property type="entry name" value="Aminotransferase-like"/>
</dbReference>
<dbReference type="GO" id="GO:0008652">
    <property type="term" value="P:amino acid biosynthetic process"/>
    <property type="evidence" value="ECO:0007669"/>
    <property type="project" value="UniProtKB-ARBA"/>
</dbReference>
<dbReference type="Proteomes" id="UP001219901">
    <property type="component" value="Chromosome"/>
</dbReference>
<dbReference type="PROSITE" id="PS00770">
    <property type="entry name" value="AA_TRANSFER_CLASS_4"/>
    <property type="match status" value="1"/>
</dbReference>
<gene>
    <name evidence="6" type="ORF">GKO46_06725</name>
    <name evidence="7" type="ORF">GKO48_00730</name>
</gene>
<dbReference type="RefSeq" id="WP_342824477.1">
    <property type="nucleotide sequence ID" value="NZ_CP046146.1"/>
</dbReference>
<dbReference type="GO" id="GO:0008483">
    <property type="term" value="F:transaminase activity"/>
    <property type="evidence" value="ECO:0007669"/>
    <property type="project" value="UniProtKB-KW"/>
</dbReference>
<evidence type="ECO:0000313" key="7">
    <source>
        <dbReference type="EMBL" id="WFG38191.1"/>
    </source>
</evidence>
<accession>A0AAJ5ZG78</accession>
<dbReference type="FunFam" id="3.20.10.10:FF:000002">
    <property type="entry name" value="D-alanine aminotransferase"/>
    <property type="match status" value="1"/>
</dbReference>
<organism evidence="7 8">
    <name type="scientific">Candidatus Lucifugimonas marina</name>
    <dbReference type="NCBI Taxonomy" id="3038979"/>
    <lineage>
        <taxon>Bacteria</taxon>
        <taxon>Bacillati</taxon>
        <taxon>Chloroflexota</taxon>
        <taxon>Dehalococcoidia</taxon>
        <taxon>SAR202 cluster</taxon>
        <taxon>Candidatus Lucifugimonadales</taxon>
        <taxon>Candidatus Lucifugimonadaceae</taxon>
        <taxon>Candidatus Lucifugimonas</taxon>
    </lineage>
</organism>
<protein>
    <submittedName>
        <fullName evidence="7">Branched-chain amino acid aminotransferase</fullName>
    </submittedName>
</protein>
<evidence type="ECO:0000256" key="1">
    <source>
        <dbReference type="ARBA" id="ARBA00001933"/>
    </source>
</evidence>
<dbReference type="EMBL" id="WMBE01000002">
    <property type="protein sequence ID" value="MDG0866767.1"/>
    <property type="molecule type" value="Genomic_DNA"/>
</dbReference>
<dbReference type="InterPro" id="IPR050571">
    <property type="entry name" value="Class-IV_PLP-Dep_Aminotrnsfr"/>
</dbReference>
<proteinExistence type="inferred from homology"/>
<dbReference type="Proteomes" id="UP001321249">
    <property type="component" value="Unassembled WGS sequence"/>
</dbReference>
<name>A0AAJ5ZG78_9CHLR</name>
<keyword evidence="3 5" id="KW-0663">Pyridoxal phosphate</keyword>
<evidence type="ECO:0000256" key="3">
    <source>
        <dbReference type="ARBA" id="ARBA00022898"/>
    </source>
</evidence>
<dbReference type="AlphaFoldDB" id="A0AAJ5ZG78"/>
<comment type="similarity">
    <text evidence="2 4">Belongs to the class-IV pyridoxal-phosphate-dependent aminotransferase family.</text>
</comment>
<evidence type="ECO:0000256" key="4">
    <source>
        <dbReference type="RuleBase" id="RU004106"/>
    </source>
</evidence>
<dbReference type="Gene3D" id="3.20.10.10">
    <property type="entry name" value="D-amino Acid Aminotransferase, subunit A, domain 2"/>
    <property type="match status" value="1"/>
</dbReference>